<proteinExistence type="inferred from homology"/>
<dbReference type="Gene3D" id="1.10.510.10">
    <property type="entry name" value="Transferase(Phosphotransferase) domain 1"/>
    <property type="match status" value="1"/>
</dbReference>
<evidence type="ECO:0000256" key="1">
    <source>
        <dbReference type="ARBA" id="ARBA00005527"/>
    </source>
</evidence>
<evidence type="ECO:0000256" key="5">
    <source>
        <dbReference type="ARBA" id="ARBA00022777"/>
    </source>
</evidence>
<evidence type="ECO:0000256" key="6">
    <source>
        <dbReference type="ARBA" id="ARBA00022840"/>
    </source>
</evidence>
<name>A0A9J2PVB8_ASCLU</name>
<dbReference type="PANTHER" id="PTHR24057">
    <property type="entry name" value="GLYCOGEN SYNTHASE KINASE-3 ALPHA"/>
    <property type="match status" value="1"/>
</dbReference>
<dbReference type="Gene3D" id="3.30.200.20">
    <property type="entry name" value="Phosphorylase Kinase, domain 1"/>
    <property type="match status" value="1"/>
</dbReference>
<evidence type="ECO:0000256" key="4">
    <source>
        <dbReference type="ARBA" id="ARBA00022741"/>
    </source>
</evidence>
<feature type="domain" description="Protein kinase" evidence="8">
    <location>
        <begin position="76"/>
        <end position="384"/>
    </location>
</feature>
<dbReference type="PROSITE" id="PS50011">
    <property type="entry name" value="PROTEIN_KINASE_DOM"/>
    <property type="match status" value="1"/>
</dbReference>
<dbReference type="GO" id="GO:0090090">
    <property type="term" value="P:negative regulation of canonical Wnt signaling pathway"/>
    <property type="evidence" value="ECO:0007669"/>
    <property type="project" value="TreeGrafter"/>
</dbReference>
<dbReference type="GO" id="GO:0070507">
    <property type="term" value="P:regulation of microtubule cytoskeleton organization"/>
    <property type="evidence" value="ECO:0007669"/>
    <property type="project" value="TreeGrafter"/>
</dbReference>
<dbReference type="GO" id="GO:0004674">
    <property type="term" value="F:protein serine/threonine kinase activity"/>
    <property type="evidence" value="ECO:0007669"/>
    <property type="project" value="UniProtKB-KW"/>
</dbReference>
<keyword evidence="5" id="KW-0418">Kinase</keyword>
<keyword evidence="4" id="KW-0547">Nucleotide-binding</keyword>
<dbReference type="SMART" id="SM00220">
    <property type="entry name" value="S_TKc"/>
    <property type="match status" value="1"/>
</dbReference>
<keyword evidence="6" id="KW-0067">ATP-binding</keyword>
<feature type="compositionally biased region" description="Polar residues" evidence="7">
    <location>
        <begin position="484"/>
        <end position="497"/>
    </location>
</feature>
<dbReference type="SUPFAM" id="SSF56112">
    <property type="entry name" value="Protein kinase-like (PK-like)"/>
    <property type="match status" value="1"/>
</dbReference>
<reference evidence="10" key="1">
    <citation type="submission" date="2023-03" db="UniProtKB">
        <authorList>
            <consortium name="WormBaseParasite"/>
        </authorList>
    </citation>
    <scope>IDENTIFICATION</scope>
</reference>
<keyword evidence="3" id="KW-0808">Transferase</keyword>
<dbReference type="GO" id="GO:0030424">
    <property type="term" value="C:axon"/>
    <property type="evidence" value="ECO:0007669"/>
    <property type="project" value="TreeGrafter"/>
</dbReference>
<dbReference type="AlphaFoldDB" id="A0A9J2PVB8"/>
<evidence type="ECO:0000256" key="2">
    <source>
        <dbReference type="ARBA" id="ARBA00022527"/>
    </source>
</evidence>
<evidence type="ECO:0000256" key="7">
    <source>
        <dbReference type="SAM" id="MobiDB-lite"/>
    </source>
</evidence>
<keyword evidence="9" id="KW-1185">Reference proteome</keyword>
<dbReference type="GO" id="GO:0032436">
    <property type="term" value="P:positive regulation of proteasomal ubiquitin-dependent protein catabolic process"/>
    <property type="evidence" value="ECO:0007669"/>
    <property type="project" value="TreeGrafter"/>
</dbReference>
<feature type="region of interest" description="Disordered" evidence="7">
    <location>
        <begin position="478"/>
        <end position="497"/>
    </location>
</feature>
<dbReference type="PANTHER" id="PTHR24057:SF18">
    <property type="entry name" value="SERINE_THREONINE-PROTEIN KINASE R03D7.5-RELATED"/>
    <property type="match status" value="1"/>
</dbReference>
<dbReference type="PROSITE" id="PS00108">
    <property type="entry name" value="PROTEIN_KINASE_ST"/>
    <property type="match status" value="1"/>
</dbReference>
<comment type="similarity">
    <text evidence="1">Belongs to the protein kinase superfamily. CMGC Ser/Thr protein kinase family. GSK-3 subfamily.</text>
</comment>
<dbReference type="GO" id="GO:0007165">
    <property type="term" value="P:signal transduction"/>
    <property type="evidence" value="ECO:0007669"/>
    <property type="project" value="TreeGrafter"/>
</dbReference>
<dbReference type="InterPro" id="IPR050591">
    <property type="entry name" value="GSK-3"/>
</dbReference>
<dbReference type="InterPro" id="IPR011009">
    <property type="entry name" value="Kinase-like_dom_sf"/>
</dbReference>
<evidence type="ECO:0000313" key="9">
    <source>
        <dbReference type="Proteomes" id="UP000036681"/>
    </source>
</evidence>
<evidence type="ECO:0000256" key="3">
    <source>
        <dbReference type="ARBA" id="ARBA00022679"/>
    </source>
</evidence>
<dbReference type="InterPro" id="IPR000719">
    <property type="entry name" value="Prot_kinase_dom"/>
</dbReference>
<dbReference type="Pfam" id="PF00069">
    <property type="entry name" value="Pkinase"/>
    <property type="match status" value="1"/>
</dbReference>
<keyword evidence="2" id="KW-0723">Serine/threonine-protein kinase</keyword>
<dbReference type="GO" id="GO:0005524">
    <property type="term" value="F:ATP binding"/>
    <property type="evidence" value="ECO:0007669"/>
    <property type="project" value="UniProtKB-KW"/>
</dbReference>
<dbReference type="GO" id="GO:0005829">
    <property type="term" value="C:cytosol"/>
    <property type="evidence" value="ECO:0007669"/>
    <property type="project" value="TreeGrafter"/>
</dbReference>
<dbReference type="WBParaSite" id="ALUE_0001325401-mRNA-1">
    <property type="protein sequence ID" value="ALUE_0001325401-mRNA-1"/>
    <property type="gene ID" value="ALUE_0001325401"/>
</dbReference>
<accession>A0A9J2PVB8</accession>
<dbReference type="GO" id="GO:0005634">
    <property type="term" value="C:nucleus"/>
    <property type="evidence" value="ECO:0007669"/>
    <property type="project" value="TreeGrafter"/>
</dbReference>
<dbReference type="Proteomes" id="UP000036681">
    <property type="component" value="Unplaced"/>
</dbReference>
<sequence>MEEERSVLAAYILNNANELDSRKRLAKLLVLSVFVFLLIERSVVLMPVDGGGGSSSAEINQVAELVENGEKVMLKMKELSLFSNGVFSNVYKGKLTEPQSRSIAIKKSWSREETVQRPVEVRILNTLNQYHHKNIIELLYIFGQKHPDGTTCTALVFEFFPMNLHDVRVNYGPLGSIDVKLYTWQLFRGQAHLEQHHICHRDIKPQNLLVDHNTGVLKISDFGSSKVLHGDVSSYNYHVTRYYRAPELILGSSRYRCEIEIFRHSREILALIDRVKPLNDPLYALLTDRWSCGCVFGELLKNHVLLPGRSTNHQLQLIIEILGFPTDEDVKAMRCTKKLLQTSAFKHYITHSQDQEALKLLRRVLVYNPIERLHGVSFLADPYFNDLFTPGTKRNGKPLSAVTQQVALTLVGKISQCLGMHRNTSCRTRMESIAERPDALFALVFQVVTILSTVLAYSKIPRFFLEIFLQDKEDALNGDEADSGSGSMPLSNTLKST</sequence>
<protein>
    <submittedName>
        <fullName evidence="10">Protein kinase domain-containing protein</fullName>
    </submittedName>
</protein>
<evidence type="ECO:0000313" key="10">
    <source>
        <dbReference type="WBParaSite" id="ALUE_0001325401-mRNA-1"/>
    </source>
</evidence>
<organism evidence="9 10">
    <name type="scientific">Ascaris lumbricoides</name>
    <name type="common">Giant roundworm</name>
    <dbReference type="NCBI Taxonomy" id="6252"/>
    <lineage>
        <taxon>Eukaryota</taxon>
        <taxon>Metazoa</taxon>
        <taxon>Ecdysozoa</taxon>
        <taxon>Nematoda</taxon>
        <taxon>Chromadorea</taxon>
        <taxon>Rhabditida</taxon>
        <taxon>Spirurina</taxon>
        <taxon>Ascaridomorpha</taxon>
        <taxon>Ascaridoidea</taxon>
        <taxon>Ascarididae</taxon>
        <taxon>Ascaris</taxon>
    </lineage>
</organism>
<dbReference type="InterPro" id="IPR008271">
    <property type="entry name" value="Ser/Thr_kinase_AS"/>
</dbReference>
<dbReference type="GO" id="GO:0030154">
    <property type="term" value="P:cell differentiation"/>
    <property type="evidence" value="ECO:0007669"/>
    <property type="project" value="TreeGrafter"/>
</dbReference>
<evidence type="ECO:0000259" key="8">
    <source>
        <dbReference type="PROSITE" id="PS50011"/>
    </source>
</evidence>